<feature type="chain" id="PRO_5009890642" evidence="1">
    <location>
        <begin position="38"/>
        <end position="676"/>
    </location>
</feature>
<dbReference type="Pfam" id="PF07944">
    <property type="entry name" value="Beta-AFase-like_GH127_cat"/>
    <property type="match status" value="1"/>
</dbReference>
<feature type="domain" description="Non-reducing end beta-L-arabinofuranosidase-like GH127 catalytic" evidence="2">
    <location>
        <begin position="285"/>
        <end position="428"/>
    </location>
</feature>
<dbReference type="OrthoDB" id="5358475at2759"/>
<dbReference type="PANTHER" id="PTHR31151:SF0">
    <property type="entry name" value="PROLINE-TRNA LIGASE (DUF1680)"/>
    <property type="match status" value="1"/>
</dbReference>
<dbReference type="GO" id="GO:0005975">
    <property type="term" value="P:carbohydrate metabolic process"/>
    <property type="evidence" value="ECO:0007669"/>
    <property type="project" value="InterPro"/>
</dbReference>
<keyword evidence="1" id="KW-0732">Signal</keyword>
<feature type="domain" description="Non-reducing end beta-L-arabinofuranosidase-like GH127 middle" evidence="3">
    <location>
        <begin position="445"/>
        <end position="527"/>
    </location>
</feature>
<evidence type="ECO:0000313" key="4">
    <source>
        <dbReference type="EMBL" id="OJT11217.1"/>
    </source>
</evidence>
<dbReference type="InterPro" id="IPR012878">
    <property type="entry name" value="Beta-AFase-like_GH127_cat"/>
</dbReference>
<dbReference type="Pfam" id="PF20736">
    <property type="entry name" value="Glyco_hydro127M"/>
    <property type="match status" value="1"/>
</dbReference>
<dbReference type="PANTHER" id="PTHR31151">
    <property type="entry name" value="PROLINE-TRNA LIGASE (DUF1680)"/>
    <property type="match status" value="1"/>
</dbReference>
<dbReference type="Proteomes" id="UP000184267">
    <property type="component" value="Unassembled WGS sequence"/>
</dbReference>
<evidence type="ECO:0000313" key="5">
    <source>
        <dbReference type="Proteomes" id="UP000184267"/>
    </source>
</evidence>
<organism evidence="4 5">
    <name type="scientific">Trametes pubescens</name>
    <name type="common">White-rot fungus</name>
    <dbReference type="NCBI Taxonomy" id="154538"/>
    <lineage>
        <taxon>Eukaryota</taxon>
        <taxon>Fungi</taxon>
        <taxon>Dikarya</taxon>
        <taxon>Basidiomycota</taxon>
        <taxon>Agaricomycotina</taxon>
        <taxon>Agaricomycetes</taxon>
        <taxon>Polyporales</taxon>
        <taxon>Polyporaceae</taxon>
        <taxon>Trametes</taxon>
    </lineage>
</organism>
<evidence type="ECO:0000259" key="3">
    <source>
        <dbReference type="Pfam" id="PF20736"/>
    </source>
</evidence>
<reference evidence="4 5" key="1">
    <citation type="submission" date="2016-10" db="EMBL/GenBank/DDBJ databases">
        <title>Genome sequence of the basidiomycete white-rot fungus Trametes pubescens.</title>
        <authorList>
            <person name="Makela M.R."/>
            <person name="Granchi Z."/>
            <person name="Peng M."/>
            <person name="De Vries R.P."/>
            <person name="Grigoriev I."/>
            <person name="Riley R."/>
            <person name="Hilden K."/>
        </authorList>
    </citation>
    <scope>NUCLEOTIDE SEQUENCE [LARGE SCALE GENOMIC DNA]</scope>
    <source>
        <strain evidence="4 5">FBCC735</strain>
    </source>
</reference>
<dbReference type="SUPFAM" id="SSF48208">
    <property type="entry name" value="Six-hairpin glycosidases"/>
    <property type="match status" value="1"/>
</dbReference>
<gene>
    <name evidence="4" type="ORF">TRAPUB_12261</name>
</gene>
<evidence type="ECO:0000256" key="1">
    <source>
        <dbReference type="SAM" id="SignalP"/>
    </source>
</evidence>
<accession>A0A1M2VUD6</accession>
<sequence length="676" mass="74290">MALVWVWDEAADGPFTMIWSLLVSLLASFAAREVVNGQAPSGLAPKKFLSIPLGNVKPSGWLHDQLVVQSNGLAGHEHEFYDYVAQTDWTGGNSYYSNLEEAGSYWFNAMVPHGVLLDDANVQSEVQQFLDYVLDHQDSTGWLGPEVNTTKPRFLWGRYPFFFGAIQMVEANPALATKVVPALHKFVALANTMLHNNGEGVEDWTATRWEDFVMTLQWLYDFHPDGQEDLLIDTMKMLKYTGDPWEDVFKEEFFPKTAVENLPNPFPVLTWHGVNMAEGLKALPATYRFTHNQSDLDAASKGWDLLFQYHGRPSGIYAADEYLAGLEAVRGTELCLVVETMFSGSFLYQVIGDPKFADRVERITYNALPATLTGDMWSRQYLQQQNQIASKNMNPNPFPNDGPYSNVFGLEPNYPCCTVNHPQGWPKFISNAFVTSPDQTSLVQVYLGPFSVNTTLANENKVSVTVDTLYPFGDTLTTTIRAAKPFTYQVRIPSWVSKGTIAINGGAAHAVAPSNGLHAVSVQAGTTKLVLNLPADITTESRPHGSIAVHRGPLHYAFDISRSQKVLARNAQQPLAVDLEFDATDAWQYAIDPATLTFHGASPKGGSLPSPVFDSGLPPFTITATACQVAWGVAGDTFAAAPPTNPACTGPATNITLWPFGATKLRIGEFPTFKST</sequence>
<dbReference type="STRING" id="154538.A0A1M2VUD6"/>
<dbReference type="InterPro" id="IPR008928">
    <property type="entry name" value="6-hairpin_glycosidase_sf"/>
</dbReference>
<protein>
    <submittedName>
        <fullName evidence="4">Uncharacterized protein</fullName>
    </submittedName>
</protein>
<proteinExistence type="predicted"/>
<name>A0A1M2VUD6_TRAPU</name>
<dbReference type="OMA" id="WERGPYW"/>
<comment type="caution">
    <text evidence="4">The sequence shown here is derived from an EMBL/GenBank/DDBJ whole genome shotgun (WGS) entry which is preliminary data.</text>
</comment>
<evidence type="ECO:0000259" key="2">
    <source>
        <dbReference type="Pfam" id="PF07944"/>
    </source>
</evidence>
<dbReference type="InterPro" id="IPR049046">
    <property type="entry name" value="Beta-AFase-like_GH127_middle"/>
</dbReference>
<dbReference type="AlphaFoldDB" id="A0A1M2VUD6"/>
<dbReference type="EMBL" id="MNAD01000670">
    <property type="protein sequence ID" value="OJT11217.1"/>
    <property type="molecule type" value="Genomic_DNA"/>
</dbReference>
<feature type="signal peptide" evidence="1">
    <location>
        <begin position="1"/>
        <end position="37"/>
    </location>
</feature>
<keyword evidence="5" id="KW-1185">Reference proteome</keyword>